<reference evidence="2" key="3">
    <citation type="submission" date="2025-09" db="UniProtKB">
        <authorList>
            <consortium name="Ensembl"/>
        </authorList>
    </citation>
    <scope>IDENTIFICATION</scope>
</reference>
<dbReference type="AlphaFoldDB" id="A0A803YNT5"/>
<organism evidence="2 3">
    <name type="scientific">Meleagris gallopavo</name>
    <name type="common">Wild turkey</name>
    <dbReference type="NCBI Taxonomy" id="9103"/>
    <lineage>
        <taxon>Eukaryota</taxon>
        <taxon>Metazoa</taxon>
        <taxon>Chordata</taxon>
        <taxon>Craniata</taxon>
        <taxon>Vertebrata</taxon>
        <taxon>Euteleostomi</taxon>
        <taxon>Archelosauria</taxon>
        <taxon>Archosauria</taxon>
        <taxon>Dinosauria</taxon>
        <taxon>Saurischia</taxon>
        <taxon>Theropoda</taxon>
        <taxon>Coelurosauria</taxon>
        <taxon>Aves</taxon>
        <taxon>Neognathae</taxon>
        <taxon>Galloanserae</taxon>
        <taxon>Galliformes</taxon>
        <taxon>Phasianidae</taxon>
        <taxon>Meleagridinae</taxon>
        <taxon>Meleagris</taxon>
    </lineage>
</organism>
<accession>A0A803YNT5</accession>
<evidence type="ECO:0000313" key="2">
    <source>
        <dbReference type="Ensembl" id="ENSMGAP00000033433.1"/>
    </source>
</evidence>
<sequence length="53" mass="6059">MQSMFAGDVASPELPSHPAPLPECNSEIVFKLWRQRTGRPRKDGRTNVHRNEN</sequence>
<proteinExistence type="predicted"/>
<reference evidence="2" key="2">
    <citation type="submission" date="2025-08" db="UniProtKB">
        <authorList>
            <consortium name="Ensembl"/>
        </authorList>
    </citation>
    <scope>IDENTIFICATION</scope>
</reference>
<evidence type="ECO:0000256" key="1">
    <source>
        <dbReference type="SAM" id="MobiDB-lite"/>
    </source>
</evidence>
<dbReference type="InParanoid" id="A0A803YNT5"/>
<reference evidence="2 3" key="1">
    <citation type="journal article" date="2010" name="PLoS Biol.">
        <title>Multi-platform next-generation sequencing of the domestic turkey (Meleagris gallopavo): genome assembly and analysis.</title>
        <authorList>
            <person name="Dalloul R.A."/>
            <person name="Long J.A."/>
            <person name="Zimin A.V."/>
            <person name="Aslam L."/>
            <person name="Beal K."/>
            <person name="Blomberg L.A."/>
            <person name="Bouffard P."/>
            <person name="Burt D.W."/>
            <person name="Crasta O."/>
            <person name="Crooijmans R.P."/>
            <person name="Cooper K."/>
            <person name="Coulombe R.A."/>
            <person name="De S."/>
            <person name="Delany M.E."/>
            <person name="Dodgson J.B."/>
            <person name="Dong J.J."/>
            <person name="Evans C."/>
            <person name="Frederickson K.M."/>
            <person name="Flicek P."/>
            <person name="Florea L."/>
            <person name="Folkerts O."/>
            <person name="Groenen M.A."/>
            <person name="Harkins T.T."/>
            <person name="Herrero J."/>
            <person name="Hoffmann S."/>
            <person name="Megens H.J."/>
            <person name="Jiang A."/>
            <person name="de Jong P."/>
            <person name="Kaiser P."/>
            <person name="Kim H."/>
            <person name="Kim K.W."/>
            <person name="Kim S."/>
            <person name="Langenberger D."/>
            <person name="Lee M.K."/>
            <person name="Lee T."/>
            <person name="Mane S."/>
            <person name="Marcais G."/>
            <person name="Marz M."/>
            <person name="McElroy A.P."/>
            <person name="Modise T."/>
            <person name="Nefedov M."/>
            <person name="Notredame C."/>
            <person name="Paton I.R."/>
            <person name="Payne W.S."/>
            <person name="Pertea G."/>
            <person name="Prickett D."/>
            <person name="Puiu D."/>
            <person name="Qioa D."/>
            <person name="Raineri E."/>
            <person name="Ruffier M."/>
            <person name="Salzberg S.L."/>
            <person name="Schatz M.C."/>
            <person name="Scheuring C."/>
            <person name="Schmidt C.J."/>
            <person name="Schroeder S."/>
            <person name="Searle S.M."/>
            <person name="Smith E.J."/>
            <person name="Smith J."/>
            <person name="Sonstegard T.S."/>
            <person name="Stadler P.F."/>
            <person name="Tafer H."/>
            <person name="Tu Z.J."/>
            <person name="Van Tassell C.P."/>
            <person name="Vilella A.J."/>
            <person name="Williams K.P."/>
            <person name="Yorke J.A."/>
            <person name="Zhang L."/>
            <person name="Zhang H.B."/>
            <person name="Zhang X."/>
            <person name="Zhang Y."/>
            <person name="Reed K.M."/>
        </authorList>
    </citation>
    <scope>NUCLEOTIDE SEQUENCE [LARGE SCALE GENOMIC DNA]</scope>
</reference>
<protein>
    <submittedName>
        <fullName evidence="2">Uncharacterized protein</fullName>
    </submittedName>
</protein>
<feature type="region of interest" description="Disordered" evidence="1">
    <location>
        <begin position="1"/>
        <end position="22"/>
    </location>
</feature>
<evidence type="ECO:0000313" key="3">
    <source>
        <dbReference type="Proteomes" id="UP000001645"/>
    </source>
</evidence>
<dbReference type="Ensembl" id="ENSMGAT00000031652.1">
    <property type="protein sequence ID" value="ENSMGAP00000033433.1"/>
    <property type="gene ID" value="ENSMGAG00000020392.1"/>
</dbReference>
<keyword evidence="3" id="KW-1185">Reference proteome</keyword>
<name>A0A803YNT5_MELGA</name>
<dbReference type="Proteomes" id="UP000001645">
    <property type="component" value="Chromosome 20"/>
</dbReference>